<evidence type="ECO:0000256" key="6">
    <source>
        <dbReference type="ARBA" id="ARBA00023136"/>
    </source>
</evidence>
<evidence type="ECO:0000256" key="7">
    <source>
        <dbReference type="RuleBase" id="RU363032"/>
    </source>
</evidence>
<protein>
    <submittedName>
        <fullName evidence="9">ABC transporter permease</fullName>
    </submittedName>
</protein>
<dbReference type="InterPro" id="IPR050366">
    <property type="entry name" value="BP-dependent_transpt_permease"/>
</dbReference>
<keyword evidence="6 7" id="KW-0472">Membrane</keyword>
<evidence type="ECO:0000259" key="8">
    <source>
        <dbReference type="PROSITE" id="PS50928"/>
    </source>
</evidence>
<feature type="domain" description="ABC transmembrane type-1" evidence="8">
    <location>
        <begin position="156"/>
        <end position="348"/>
    </location>
</feature>
<evidence type="ECO:0000313" key="9">
    <source>
        <dbReference type="EMBL" id="GAA4436720.1"/>
    </source>
</evidence>
<keyword evidence="3" id="KW-1003">Cell membrane</keyword>
<sequence>MKQAWQNIRALWRNETLFRIAASYLGLLLLLILLLPWIPLPYGPNDLDLEHIYQPPFSLTYATKSHPMGTDRLGRDVLANVLYGARTAFFISIPVMALAALLGLTLGAGAGFFGDKGFSTSRRNLLLCLLSLLCLGYYWLYLPVQIASLNLGTPMALKSIMAGAVVVVLLFCFSSLLQKFIAPLRQRVAVPVDQLVMRLTEAVSTIPRFVLILVLASFLPPSVLLLSLIISLTAWTGIARLARAEMMRIKQLPYFEAARSIGLNSRELLWRQAFPNLLGPVLVAFTFSLGGLLALESTLSFLNIGVPPTLVSWGRTIASVRSNTAAWWLVVFPGALLTLTILALYTCSHYLSKVFSSKNRG</sequence>
<name>A0ABP8LTS9_9BACT</name>
<evidence type="ECO:0000256" key="5">
    <source>
        <dbReference type="ARBA" id="ARBA00022989"/>
    </source>
</evidence>
<dbReference type="SUPFAM" id="SSF161098">
    <property type="entry name" value="MetI-like"/>
    <property type="match status" value="1"/>
</dbReference>
<dbReference type="InterPro" id="IPR000515">
    <property type="entry name" value="MetI-like"/>
</dbReference>
<feature type="transmembrane region" description="Helical" evidence="7">
    <location>
        <begin position="88"/>
        <end position="113"/>
    </location>
</feature>
<comment type="caution">
    <text evidence="9">The sequence shown here is derived from an EMBL/GenBank/DDBJ whole genome shotgun (WGS) entry which is preliminary data.</text>
</comment>
<dbReference type="Pfam" id="PF00528">
    <property type="entry name" value="BPD_transp_1"/>
    <property type="match status" value="1"/>
</dbReference>
<proteinExistence type="inferred from homology"/>
<dbReference type="PANTHER" id="PTHR43386">
    <property type="entry name" value="OLIGOPEPTIDE TRANSPORT SYSTEM PERMEASE PROTEIN APPC"/>
    <property type="match status" value="1"/>
</dbReference>
<keyword evidence="4 7" id="KW-0812">Transmembrane</keyword>
<evidence type="ECO:0000256" key="3">
    <source>
        <dbReference type="ARBA" id="ARBA00022475"/>
    </source>
</evidence>
<evidence type="ECO:0000256" key="4">
    <source>
        <dbReference type="ARBA" id="ARBA00022692"/>
    </source>
</evidence>
<comment type="similarity">
    <text evidence="7">Belongs to the binding-protein-dependent transport system permease family.</text>
</comment>
<dbReference type="InterPro" id="IPR035906">
    <property type="entry name" value="MetI-like_sf"/>
</dbReference>
<dbReference type="Proteomes" id="UP001500552">
    <property type="component" value="Unassembled WGS sequence"/>
</dbReference>
<gene>
    <name evidence="9" type="ORF">GCM10023188_30110</name>
</gene>
<feature type="transmembrane region" description="Helical" evidence="7">
    <location>
        <begin position="156"/>
        <end position="177"/>
    </location>
</feature>
<dbReference type="PROSITE" id="PS50928">
    <property type="entry name" value="ABC_TM1"/>
    <property type="match status" value="1"/>
</dbReference>
<feature type="transmembrane region" description="Helical" evidence="7">
    <location>
        <begin position="21"/>
        <end position="40"/>
    </location>
</feature>
<keyword evidence="5 7" id="KW-1133">Transmembrane helix</keyword>
<evidence type="ECO:0000256" key="1">
    <source>
        <dbReference type="ARBA" id="ARBA00004651"/>
    </source>
</evidence>
<comment type="subcellular location">
    <subcellularLocation>
        <location evidence="1 7">Cell membrane</location>
        <topology evidence="1 7">Multi-pass membrane protein</topology>
    </subcellularLocation>
</comment>
<organism evidence="9 10">
    <name type="scientific">Pontibacter saemangeumensis</name>
    <dbReference type="NCBI Taxonomy" id="1084525"/>
    <lineage>
        <taxon>Bacteria</taxon>
        <taxon>Pseudomonadati</taxon>
        <taxon>Bacteroidota</taxon>
        <taxon>Cytophagia</taxon>
        <taxon>Cytophagales</taxon>
        <taxon>Hymenobacteraceae</taxon>
        <taxon>Pontibacter</taxon>
    </lineage>
</organism>
<keyword evidence="2 7" id="KW-0813">Transport</keyword>
<evidence type="ECO:0000256" key="2">
    <source>
        <dbReference type="ARBA" id="ARBA00022448"/>
    </source>
</evidence>
<keyword evidence="10" id="KW-1185">Reference proteome</keyword>
<dbReference type="Gene3D" id="1.10.3720.10">
    <property type="entry name" value="MetI-like"/>
    <property type="match status" value="1"/>
</dbReference>
<dbReference type="PANTHER" id="PTHR43386:SF1">
    <property type="entry name" value="D,D-DIPEPTIDE TRANSPORT SYSTEM PERMEASE PROTEIN DDPC-RELATED"/>
    <property type="match status" value="1"/>
</dbReference>
<feature type="transmembrane region" description="Helical" evidence="7">
    <location>
        <begin position="281"/>
        <end position="306"/>
    </location>
</feature>
<evidence type="ECO:0000313" key="10">
    <source>
        <dbReference type="Proteomes" id="UP001500552"/>
    </source>
</evidence>
<dbReference type="CDD" id="cd06261">
    <property type="entry name" value="TM_PBP2"/>
    <property type="match status" value="1"/>
</dbReference>
<dbReference type="EMBL" id="BAABHC010000016">
    <property type="protein sequence ID" value="GAA4436720.1"/>
    <property type="molecule type" value="Genomic_DNA"/>
</dbReference>
<accession>A0ABP8LTS9</accession>
<feature type="transmembrane region" description="Helical" evidence="7">
    <location>
        <begin position="326"/>
        <end position="351"/>
    </location>
</feature>
<reference evidence="10" key="1">
    <citation type="journal article" date="2019" name="Int. J. Syst. Evol. Microbiol.">
        <title>The Global Catalogue of Microorganisms (GCM) 10K type strain sequencing project: providing services to taxonomists for standard genome sequencing and annotation.</title>
        <authorList>
            <consortium name="The Broad Institute Genomics Platform"/>
            <consortium name="The Broad Institute Genome Sequencing Center for Infectious Disease"/>
            <person name="Wu L."/>
            <person name="Ma J."/>
        </authorList>
    </citation>
    <scope>NUCLEOTIDE SEQUENCE [LARGE SCALE GENOMIC DNA]</scope>
    <source>
        <strain evidence="10">JCM 17926</strain>
    </source>
</reference>
<feature type="transmembrane region" description="Helical" evidence="7">
    <location>
        <begin position="125"/>
        <end position="144"/>
    </location>
</feature>